<dbReference type="GO" id="GO:0005737">
    <property type="term" value="C:cytoplasm"/>
    <property type="evidence" value="ECO:0007669"/>
    <property type="project" value="TreeGrafter"/>
</dbReference>
<reference evidence="4" key="1">
    <citation type="journal article" date="2020" name="Stud. Mycol.">
        <title>101 Dothideomycetes genomes: a test case for predicting lifestyles and emergence of pathogens.</title>
        <authorList>
            <person name="Haridas S."/>
            <person name="Albert R."/>
            <person name="Binder M."/>
            <person name="Bloem J."/>
            <person name="Labutti K."/>
            <person name="Salamov A."/>
            <person name="Andreopoulos B."/>
            <person name="Baker S."/>
            <person name="Barry K."/>
            <person name="Bills G."/>
            <person name="Bluhm B."/>
            <person name="Cannon C."/>
            <person name="Castanera R."/>
            <person name="Culley D."/>
            <person name="Daum C."/>
            <person name="Ezra D."/>
            <person name="Gonzalez J."/>
            <person name="Henrissat B."/>
            <person name="Kuo A."/>
            <person name="Liang C."/>
            <person name="Lipzen A."/>
            <person name="Lutzoni F."/>
            <person name="Magnuson J."/>
            <person name="Mondo S."/>
            <person name="Nolan M."/>
            <person name="Ohm R."/>
            <person name="Pangilinan J."/>
            <person name="Park H.-J."/>
            <person name="Ramirez L."/>
            <person name="Alfaro M."/>
            <person name="Sun H."/>
            <person name="Tritt A."/>
            <person name="Yoshinaga Y."/>
            <person name="Zwiers L.-H."/>
            <person name="Turgeon B."/>
            <person name="Goodwin S."/>
            <person name="Spatafora J."/>
            <person name="Crous P."/>
            <person name="Grigoriev I."/>
        </authorList>
    </citation>
    <scope>NUCLEOTIDE SEQUENCE</scope>
    <source>
        <strain evidence="4">CBS 125425</strain>
    </source>
</reference>
<comment type="caution">
    <text evidence="4">The sequence shown here is derived from an EMBL/GenBank/DDBJ whole genome shotgun (WGS) entry which is preliminary data.</text>
</comment>
<dbReference type="InterPro" id="IPR029058">
    <property type="entry name" value="AB_hydrolase_fold"/>
</dbReference>
<dbReference type="InterPro" id="IPR001375">
    <property type="entry name" value="Peptidase_S9_cat"/>
</dbReference>
<comment type="similarity">
    <text evidence="1">Belongs to the AB hydrolase superfamily. AB hydrolase 2 family.</text>
</comment>
<sequence>MSENIHIVAASAQHTHTVIFLHGRGSNAREFASEFFESQASDGQFITEIFPGFKWVYPCATIRHAETEDEDMHQWFDMAFIWEIMRKEAEEVGGMNKVILAGISQGCATAIIALLAGGARVAAFIGFSSWLPFEQEILHIATEAFTIKADPVKGIRNLLFPNEHPGPGFPDCGSNVSQVPVLVEHAEDDDTVPFQNGAMLRDGLRALGMRIDWQQYTDGGHWVNEPQGIDDMARFVTKCLARSSKRGLSTVVDSRDEIQPAS</sequence>
<dbReference type="InterPro" id="IPR050565">
    <property type="entry name" value="LYPA1-2/EST-like"/>
</dbReference>
<proteinExistence type="inferred from homology"/>
<name>A0A9P4QXZ5_9PLEO</name>
<dbReference type="Pfam" id="PF02230">
    <property type="entry name" value="Abhydrolase_2"/>
    <property type="match status" value="1"/>
</dbReference>
<organism evidence="4 5">
    <name type="scientific">Polyplosphaeria fusca</name>
    <dbReference type="NCBI Taxonomy" id="682080"/>
    <lineage>
        <taxon>Eukaryota</taxon>
        <taxon>Fungi</taxon>
        <taxon>Dikarya</taxon>
        <taxon>Ascomycota</taxon>
        <taxon>Pezizomycotina</taxon>
        <taxon>Dothideomycetes</taxon>
        <taxon>Pleosporomycetidae</taxon>
        <taxon>Pleosporales</taxon>
        <taxon>Tetraplosphaeriaceae</taxon>
        <taxon>Polyplosphaeria</taxon>
    </lineage>
</organism>
<dbReference type="GO" id="GO:0006508">
    <property type="term" value="P:proteolysis"/>
    <property type="evidence" value="ECO:0007669"/>
    <property type="project" value="InterPro"/>
</dbReference>
<keyword evidence="5" id="KW-1185">Reference proteome</keyword>
<evidence type="ECO:0000259" key="3">
    <source>
        <dbReference type="Pfam" id="PF02230"/>
    </source>
</evidence>
<dbReference type="GO" id="GO:0052689">
    <property type="term" value="F:carboxylic ester hydrolase activity"/>
    <property type="evidence" value="ECO:0007669"/>
    <property type="project" value="TreeGrafter"/>
</dbReference>
<dbReference type="AlphaFoldDB" id="A0A9P4QXZ5"/>
<dbReference type="InterPro" id="IPR003140">
    <property type="entry name" value="PLipase/COase/thioEstase"/>
</dbReference>
<dbReference type="GO" id="GO:0008474">
    <property type="term" value="F:palmitoyl-(protein) hydrolase activity"/>
    <property type="evidence" value="ECO:0007669"/>
    <property type="project" value="TreeGrafter"/>
</dbReference>
<dbReference type="PANTHER" id="PTHR10655">
    <property type="entry name" value="LYSOPHOSPHOLIPASE-RELATED"/>
    <property type="match status" value="1"/>
</dbReference>
<dbReference type="EMBL" id="ML996164">
    <property type="protein sequence ID" value="KAF2733237.1"/>
    <property type="molecule type" value="Genomic_DNA"/>
</dbReference>
<dbReference type="GO" id="GO:0008236">
    <property type="term" value="F:serine-type peptidase activity"/>
    <property type="evidence" value="ECO:0007669"/>
    <property type="project" value="InterPro"/>
</dbReference>
<protein>
    <submittedName>
        <fullName evidence="4">Alpha/beta-hydrolase</fullName>
    </submittedName>
</protein>
<evidence type="ECO:0000259" key="2">
    <source>
        <dbReference type="Pfam" id="PF00326"/>
    </source>
</evidence>
<accession>A0A9P4QXZ5</accession>
<feature type="domain" description="Phospholipase/carboxylesterase/thioesterase" evidence="3">
    <location>
        <begin position="4"/>
        <end position="81"/>
    </location>
</feature>
<gene>
    <name evidence="4" type="ORF">EJ04DRAFT_535572</name>
</gene>
<feature type="domain" description="Peptidase S9 prolyl oligopeptidase catalytic" evidence="2">
    <location>
        <begin position="177"/>
        <end position="240"/>
    </location>
</feature>
<dbReference type="OrthoDB" id="2418081at2759"/>
<evidence type="ECO:0000256" key="1">
    <source>
        <dbReference type="ARBA" id="ARBA00006499"/>
    </source>
</evidence>
<evidence type="ECO:0000313" key="4">
    <source>
        <dbReference type="EMBL" id="KAF2733237.1"/>
    </source>
</evidence>
<dbReference type="Proteomes" id="UP000799444">
    <property type="component" value="Unassembled WGS sequence"/>
</dbReference>
<dbReference type="Gene3D" id="3.40.50.1820">
    <property type="entry name" value="alpha/beta hydrolase"/>
    <property type="match status" value="1"/>
</dbReference>
<dbReference type="PANTHER" id="PTHR10655:SF63">
    <property type="entry name" value="PHOSPHOLIPASE_CARBOXYLESTERASE_THIOESTERASE DOMAIN-CONTAINING PROTEIN"/>
    <property type="match status" value="1"/>
</dbReference>
<evidence type="ECO:0000313" key="5">
    <source>
        <dbReference type="Proteomes" id="UP000799444"/>
    </source>
</evidence>
<dbReference type="Pfam" id="PF00326">
    <property type="entry name" value="Peptidase_S9"/>
    <property type="match status" value="1"/>
</dbReference>
<dbReference type="SUPFAM" id="SSF53474">
    <property type="entry name" value="alpha/beta-Hydrolases"/>
    <property type="match status" value="1"/>
</dbReference>